<dbReference type="EMBL" id="UZAN01042404">
    <property type="protein sequence ID" value="VDP75807.1"/>
    <property type="molecule type" value="Genomic_DNA"/>
</dbReference>
<dbReference type="OrthoDB" id="43654at2759"/>
<sequence>MQLFISFLAICLYTTTTAAISAEHKTLLLLLHNTFREKILNCTVPGQPPAAQMPKMTWNDQLAEKAQTWSDKCKVGHDRNQDSGFYAWFDEHKNYDYANNNCTKVCGHYTQVSYECMWIK</sequence>
<feature type="domain" description="SCP" evidence="2">
    <location>
        <begin position="22"/>
        <end position="120"/>
    </location>
</feature>
<keyword evidence="1" id="KW-0732">Signal</keyword>
<reference evidence="3 4" key="2">
    <citation type="submission" date="2018-11" db="EMBL/GenBank/DDBJ databases">
        <authorList>
            <consortium name="Pathogen Informatics"/>
        </authorList>
    </citation>
    <scope>NUCLEOTIDE SEQUENCE [LARGE SCALE GENOMIC DNA]</scope>
    <source>
        <strain evidence="3 4">Egypt</strain>
    </source>
</reference>
<keyword evidence="4" id="KW-1185">Reference proteome</keyword>
<dbReference type="AlphaFoldDB" id="A0A183AEZ8"/>
<reference evidence="5" key="1">
    <citation type="submission" date="2016-06" db="UniProtKB">
        <authorList>
            <consortium name="WormBaseParasite"/>
        </authorList>
    </citation>
    <scope>IDENTIFICATION</scope>
</reference>
<dbReference type="InterPro" id="IPR014044">
    <property type="entry name" value="CAP_dom"/>
</dbReference>
<dbReference type="SMART" id="SM00198">
    <property type="entry name" value="SCP"/>
    <property type="match status" value="1"/>
</dbReference>
<name>A0A183AEZ8_9TREM</name>
<dbReference type="SUPFAM" id="SSF55797">
    <property type="entry name" value="PR-1-like"/>
    <property type="match status" value="1"/>
</dbReference>
<accession>A0A183AEZ8</accession>
<feature type="chain" id="PRO_5043138000" evidence="1">
    <location>
        <begin position="19"/>
        <end position="120"/>
    </location>
</feature>
<evidence type="ECO:0000259" key="2">
    <source>
        <dbReference type="SMART" id="SM00198"/>
    </source>
</evidence>
<dbReference type="Gene3D" id="3.40.33.10">
    <property type="entry name" value="CAP"/>
    <property type="match status" value="2"/>
</dbReference>
<proteinExistence type="predicted"/>
<dbReference type="WBParaSite" id="ECPE_0000554601-mRNA-1">
    <property type="protein sequence ID" value="ECPE_0000554601-mRNA-1"/>
    <property type="gene ID" value="ECPE_0000554601"/>
</dbReference>
<dbReference type="InterPro" id="IPR001283">
    <property type="entry name" value="CRISP-related"/>
</dbReference>
<dbReference type="Proteomes" id="UP000272942">
    <property type="component" value="Unassembled WGS sequence"/>
</dbReference>
<dbReference type="Pfam" id="PF00188">
    <property type="entry name" value="CAP"/>
    <property type="match status" value="1"/>
</dbReference>
<feature type="signal peptide" evidence="1">
    <location>
        <begin position="1"/>
        <end position="18"/>
    </location>
</feature>
<dbReference type="PANTHER" id="PTHR10334">
    <property type="entry name" value="CYSTEINE-RICH SECRETORY PROTEIN-RELATED"/>
    <property type="match status" value="1"/>
</dbReference>
<gene>
    <name evidence="3" type="ORF">ECPE_LOCUS5533</name>
</gene>
<dbReference type="InterPro" id="IPR035940">
    <property type="entry name" value="CAP_sf"/>
</dbReference>
<protein>
    <submittedName>
        <fullName evidence="5">SCP domain-containing protein</fullName>
    </submittedName>
</protein>
<evidence type="ECO:0000256" key="1">
    <source>
        <dbReference type="SAM" id="SignalP"/>
    </source>
</evidence>
<evidence type="ECO:0000313" key="4">
    <source>
        <dbReference type="Proteomes" id="UP000272942"/>
    </source>
</evidence>
<dbReference type="CDD" id="cd05380">
    <property type="entry name" value="CAP_euk"/>
    <property type="match status" value="1"/>
</dbReference>
<evidence type="ECO:0000313" key="3">
    <source>
        <dbReference type="EMBL" id="VDP75807.1"/>
    </source>
</evidence>
<evidence type="ECO:0000313" key="5">
    <source>
        <dbReference type="WBParaSite" id="ECPE_0000554601-mRNA-1"/>
    </source>
</evidence>
<organism evidence="5">
    <name type="scientific">Echinostoma caproni</name>
    <dbReference type="NCBI Taxonomy" id="27848"/>
    <lineage>
        <taxon>Eukaryota</taxon>
        <taxon>Metazoa</taxon>
        <taxon>Spiralia</taxon>
        <taxon>Lophotrochozoa</taxon>
        <taxon>Platyhelminthes</taxon>
        <taxon>Trematoda</taxon>
        <taxon>Digenea</taxon>
        <taxon>Plagiorchiida</taxon>
        <taxon>Echinostomata</taxon>
        <taxon>Echinostomatoidea</taxon>
        <taxon>Echinostomatidae</taxon>
        <taxon>Echinostoma</taxon>
    </lineage>
</organism>